<feature type="transmembrane region" description="Helical" evidence="1">
    <location>
        <begin position="119"/>
        <end position="139"/>
    </location>
</feature>
<evidence type="ECO:0000313" key="3">
    <source>
        <dbReference type="Proteomes" id="UP000018680"/>
    </source>
</evidence>
<evidence type="ECO:0000256" key="1">
    <source>
        <dbReference type="SAM" id="Phobius"/>
    </source>
</evidence>
<feature type="transmembrane region" description="Helical" evidence="1">
    <location>
        <begin position="193"/>
        <end position="210"/>
    </location>
</feature>
<feature type="transmembrane region" description="Helical" evidence="1">
    <location>
        <begin position="52"/>
        <end position="70"/>
    </location>
</feature>
<keyword evidence="1" id="KW-1133">Transmembrane helix</keyword>
<feature type="transmembrane region" description="Helical" evidence="1">
    <location>
        <begin position="91"/>
        <end position="113"/>
    </location>
</feature>
<dbReference type="eggNOG" id="COG0170">
    <property type="taxonomic scope" value="Bacteria"/>
</dbReference>
<keyword evidence="2" id="KW-0808">Transferase</keyword>
<sequence length="211" mass="22811">MSDHSLPLIVTHKGRIKSISREIRTEIIRKAIHMLIAFVPLLAQSLGRTTAVVLLLTGILFYSFAEALRLKGAHVFLITKLTRLSSRKRDQGHFVLAPVTLGFGALLALTFYPEPAASVAIYALAFGDGLSSLFGKIFGTTKIPYTGGKSLEGSFTCFTAVFFSSFIVLQISFLALSIALFATVLEALPTRDFDNLVLPAGTGLFAALLLM</sequence>
<dbReference type="EMBL" id="CP006939">
    <property type="protein sequence ID" value="AHC13486.1"/>
    <property type="molecule type" value="Genomic_DNA"/>
</dbReference>
<dbReference type="PANTHER" id="PTHR31303:SF1">
    <property type="entry name" value="CTP-DEPENDENT DIACYLGLYCEROL KINASE 1"/>
    <property type="match status" value="1"/>
</dbReference>
<reference evidence="2 3" key="1">
    <citation type="journal article" date="2015" name="Stand. Genomic Sci.">
        <title>Complete genome sequence and description of Salinispira pacifica gen. nov., sp. nov., a novel spirochaete isolated form a hypersaline microbial mat.</title>
        <authorList>
            <person name="Ben Hania W."/>
            <person name="Joseph M."/>
            <person name="Schumann P."/>
            <person name="Bunk B."/>
            <person name="Fiebig A."/>
            <person name="Sproer C."/>
            <person name="Klenk H.P."/>
            <person name="Fardeau M.L."/>
            <person name="Spring S."/>
        </authorList>
    </citation>
    <scope>NUCLEOTIDE SEQUENCE [LARGE SCALE GENOMIC DNA]</scope>
    <source>
        <strain evidence="2 3">L21-RPul-D2</strain>
    </source>
</reference>
<name>V5WEA7_9SPIO</name>
<feature type="transmembrane region" description="Helical" evidence="1">
    <location>
        <begin position="160"/>
        <end position="181"/>
    </location>
</feature>
<dbReference type="GO" id="GO:0004143">
    <property type="term" value="F:ATP-dependent diacylglycerol kinase activity"/>
    <property type="evidence" value="ECO:0007669"/>
    <property type="project" value="InterPro"/>
</dbReference>
<evidence type="ECO:0000313" key="2">
    <source>
        <dbReference type="EMBL" id="AHC13486.1"/>
    </source>
</evidence>
<organism evidence="2 3">
    <name type="scientific">Salinispira pacifica</name>
    <dbReference type="NCBI Taxonomy" id="1307761"/>
    <lineage>
        <taxon>Bacteria</taxon>
        <taxon>Pseudomonadati</taxon>
        <taxon>Spirochaetota</taxon>
        <taxon>Spirochaetia</taxon>
        <taxon>Spirochaetales</taxon>
        <taxon>Spirochaetaceae</taxon>
        <taxon>Salinispira</taxon>
    </lineage>
</organism>
<dbReference type="OrthoDB" id="9813239at2"/>
<dbReference type="HOGENOM" id="CLU_031477_4_0_12"/>
<accession>V5WEA7</accession>
<dbReference type="AlphaFoldDB" id="V5WEA7"/>
<protein>
    <submittedName>
        <fullName evidence="2">Phytol kinase</fullName>
    </submittedName>
</protein>
<proteinExistence type="predicted"/>
<keyword evidence="3" id="KW-1185">Reference proteome</keyword>
<dbReference type="RefSeq" id="WP_024266419.1">
    <property type="nucleotide sequence ID" value="NC_023035.1"/>
</dbReference>
<gene>
    <name evidence="2" type="ORF">L21SP2_0040</name>
</gene>
<keyword evidence="1" id="KW-0472">Membrane</keyword>
<dbReference type="KEGG" id="slr:L21SP2_0040"/>
<dbReference type="PANTHER" id="PTHR31303">
    <property type="entry name" value="CTP-DEPENDENT DIACYLGLYCEROL KINASE 1"/>
    <property type="match status" value="1"/>
</dbReference>
<dbReference type="Proteomes" id="UP000018680">
    <property type="component" value="Chromosome"/>
</dbReference>
<keyword evidence="2" id="KW-0418">Kinase</keyword>
<keyword evidence="1" id="KW-0812">Transmembrane</keyword>
<dbReference type="STRING" id="1307761.L21SP2_0040"/>
<dbReference type="InterPro" id="IPR037997">
    <property type="entry name" value="Dgk1-like"/>
</dbReference>